<feature type="transmembrane region" description="Helical" evidence="4">
    <location>
        <begin position="157"/>
        <end position="177"/>
    </location>
</feature>
<evidence type="ECO:0000256" key="1">
    <source>
        <dbReference type="ARBA" id="ARBA00022692"/>
    </source>
</evidence>
<dbReference type="GO" id="GO:0022857">
    <property type="term" value="F:transmembrane transporter activity"/>
    <property type="evidence" value="ECO:0007669"/>
    <property type="project" value="InterPro"/>
</dbReference>
<dbReference type="AlphaFoldDB" id="A0A0G0G897"/>
<feature type="transmembrane region" description="Helical" evidence="4">
    <location>
        <begin position="38"/>
        <end position="57"/>
    </location>
</feature>
<feature type="transmembrane region" description="Helical" evidence="4">
    <location>
        <begin position="360"/>
        <end position="378"/>
    </location>
</feature>
<feature type="transmembrane region" description="Helical" evidence="4">
    <location>
        <begin position="206"/>
        <end position="227"/>
    </location>
</feature>
<feature type="transmembrane region" description="Helical" evidence="4">
    <location>
        <begin position="293"/>
        <end position="317"/>
    </location>
</feature>
<organism evidence="6 7">
    <name type="scientific">Candidatus Nomurabacteria bacterium GW2011_GWC2_35_8</name>
    <dbReference type="NCBI Taxonomy" id="1618752"/>
    <lineage>
        <taxon>Bacteria</taxon>
        <taxon>Candidatus Nomuraibacteriota</taxon>
    </lineage>
</organism>
<dbReference type="PANTHER" id="PTHR23526">
    <property type="entry name" value="INTEGRAL MEMBRANE TRANSPORT PROTEIN-RELATED"/>
    <property type="match status" value="1"/>
</dbReference>
<evidence type="ECO:0000259" key="5">
    <source>
        <dbReference type="PROSITE" id="PS50850"/>
    </source>
</evidence>
<dbReference type="Pfam" id="PF07690">
    <property type="entry name" value="MFS_1"/>
    <property type="match status" value="1"/>
</dbReference>
<proteinExistence type="predicted"/>
<evidence type="ECO:0000313" key="7">
    <source>
        <dbReference type="Proteomes" id="UP000034798"/>
    </source>
</evidence>
<evidence type="ECO:0000256" key="3">
    <source>
        <dbReference type="ARBA" id="ARBA00023136"/>
    </source>
</evidence>
<feature type="transmembrane region" description="Helical" evidence="4">
    <location>
        <begin position="269"/>
        <end position="287"/>
    </location>
</feature>
<protein>
    <submittedName>
        <fullName evidence="6">Permeases of the major facilitator superfamily</fullName>
    </submittedName>
</protein>
<evidence type="ECO:0000256" key="4">
    <source>
        <dbReference type="SAM" id="Phobius"/>
    </source>
</evidence>
<dbReference type="InterPro" id="IPR036259">
    <property type="entry name" value="MFS_trans_sf"/>
</dbReference>
<dbReference type="PROSITE" id="PS50850">
    <property type="entry name" value="MFS"/>
    <property type="match status" value="1"/>
</dbReference>
<dbReference type="EMBL" id="LBQZ01000031">
    <property type="protein sequence ID" value="KKP87942.1"/>
    <property type="molecule type" value="Genomic_DNA"/>
</dbReference>
<feature type="transmembrane region" description="Helical" evidence="4">
    <location>
        <begin position="239"/>
        <end position="257"/>
    </location>
</feature>
<feature type="transmembrane region" description="Helical" evidence="4">
    <location>
        <begin position="93"/>
        <end position="111"/>
    </location>
</feature>
<feature type="transmembrane region" description="Helical" evidence="4">
    <location>
        <begin position="131"/>
        <end position="151"/>
    </location>
</feature>
<dbReference type="InterPro" id="IPR011701">
    <property type="entry name" value="MFS"/>
</dbReference>
<feature type="transmembrane region" description="Helical" evidence="4">
    <location>
        <begin position="338"/>
        <end position="354"/>
    </location>
</feature>
<feature type="transmembrane region" description="Helical" evidence="4">
    <location>
        <begin position="69"/>
        <end position="87"/>
    </location>
</feature>
<feature type="transmembrane region" description="Helical" evidence="4">
    <location>
        <begin position="7"/>
        <end position="26"/>
    </location>
</feature>
<keyword evidence="2 4" id="KW-1133">Transmembrane helix</keyword>
<dbReference type="Proteomes" id="UP000034798">
    <property type="component" value="Unassembled WGS sequence"/>
</dbReference>
<name>A0A0G0G897_9BACT</name>
<gene>
    <name evidence="6" type="ORF">UR91_C0031G0003</name>
</gene>
<reference evidence="6 7" key="1">
    <citation type="journal article" date="2015" name="Nature">
        <title>rRNA introns, odd ribosomes, and small enigmatic genomes across a large radiation of phyla.</title>
        <authorList>
            <person name="Brown C.T."/>
            <person name="Hug L.A."/>
            <person name="Thomas B.C."/>
            <person name="Sharon I."/>
            <person name="Castelle C.J."/>
            <person name="Singh A."/>
            <person name="Wilkins M.J."/>
            <person name="Williams K.H."/>
            <person name="Banfield J.F."/>
        </authorList>
    </citation>
    <scope>NUCLEOTIDE SEQUENCE [LARGE SCALE GENOMIC DNA]</scope>
</reference>
<dbReference type="SUPFAM" id="SSF103473">
    <property type="entry name" value="MFS general substrate transporter"/>
    <property type="match status" value="1"/>
</dbReference>
<sequence>MNKNRKIIYLAGFVFSLSLALISYINSSFISSFIDEKLVGTIYALASFVSIFALLLIPKIFRRIGAYKFLLWAIGLNALSILLFSLSKNALNAIVFFILIFTFNILIYSSLDELLKISSRDSATGKIRGSYLTFCNLAWIIAQLAFGTILGGFSLRMIYLVSFVMMLLFFVISHSYLSDIRDPKYDQTTTKKYILEFFRNKNLFRAYGISFLLQFFYAWMVIYTPIYLSIHLGFSWKEIGIIFAIMLLPFIILDIPLGKFSDKIGERKMLMFGFTIASLATLSLFFIQIHAVWIWALLLFITRIGAANIEVMSEAYFFKHIKPEEEQFIQVYRSSSPVAYILGPLLAFVVFIFIPSFNLIYTILGIIMLFGVYLSSTIKKSDI</sequence>
<dbReference type="PANTHER" id="PTHR23526:SF4">
    <property type="entry name" value="INTEGRAL MEMBRANE TRANSPORT PROTEIN"/>
    <property type="match status" value="1"/>
</dbReference>
<evidence type="ECO:0000313" key="6">
    <source>
        <dbReference type="EMBL" id="KKP87942.1"/>
    </source>
</evidence>
<accession>A0A0G0G897</accession>
<keyword evidence="3 4" id="KW-0472">Membrane</keyword>
<dbReference type="InterPro" id="IPR020846">
    <property type="entry name" value="MFS_dom"/>
</dbReference>
<keyword evidence="1 4" id="KW-0812">Transmembrane</keyword>
<dbReference type="Gene3D" id="1.20.1250.20">
    <property type="entry name" value="MFS general substrate transporter like domains"/>
    <property type="match status" value="2"/>
</dbReference>
<dbReference type="InterPro" id="IPR052528">
    <property type="entry name" value="Sugar_transport-like"/>
</dbReference>
<comment type="caution">
    <text evidence="6">The sequence shown here is derived from an EMBL/GenBank/DDBJ whole genome shotgun (WGS) entry which is preliminary data.</text>
</comment>
<evidence type="ECO:0000256" key="2">
    <source>
        <dbReference type="ARBA" id="ARBA00022989"/>
    </source>
</evidence>
<feature type="domain" description="Major facilitator superfamily (MFS) profile" evidence="5">
    <location>
        <begin position="140"/>
        <end position="383"/>
    </location>
</feature>